<dbReference type="Proteomes" id="UP001607302">
    <property type="component" value="Unassembled WGS sequence"/>
</dbReference>
<organism evidence="2 3">
    <name type="scientific">Vespula squamosa</name>
    <name type="common">Southern yellow jacket</name>
    <name type="synonym">Wasp</name>
    <dbReference type="NCBI Taxonomy" id="30214"/>
    <lineage>
        <taxon>Eukaryota</taxon>
        <taxon>Metazoa</taxon>
        <taxon>Ecdysozoa</taxon>
        <taxon>Arthropoda</taxon>
        <taxon>Hexapoda</taxon>
        <taxon>Insecta</taxon>
        <taxon>Pterygota</taxon>
        <taxon>Neoptera</taxon>
        <taxon>Endopterygota</taxon>
        <taxon>Hymenoptera</taxon>
        <taxon>Apocrita</taxon>
        <taxon>Aculeata</taxon>
        <taxon>Vespoidea</taxon>
        <taxon>Vespidae</taxon>
        <taxon>Vespinae</taxon>
        <taxon>Vespula</taxon>
    </lineage>
</organism>
<dbReference type="EMBL" id="JAUDFV010000167">
    <property type="protein sequence ID" value="KAL2712135.1"/>
    <property type="molecule type" value="Genomic_DNA"/>
</dbReference>
<gene>
    <name evidence="2" type="ORF">V1478_018370</name>
</gene>
<sequence>MSEDSTEKDIKRLEGRKLIPRLTGEGFNRVSRLSKGVVDEAKAQGIGGNRRSGGGGGVNEEGGWGSIDANPEAEASATDSIKCDVDRQVKMEREGSLRHPKIKSILCSRQSLSGIEGIRIGVGVRNDREKSFESSIKIVNVDEKNEKQTVLYLDRRIDSGSKTIQLADNFKFILD</sequence>
<protein>
    <submittedName>
        <fullName evidence="2">Uncharacterized protein</fullName>
    </submittedName>
</protein>
<evidence type="ECO:0000313" key="2">
    <source>
        <dbReference type="EMBL" id="KAL2712135.1"/>
    </source>
</evidence>
<reference evidence="2 3" key="1">
    <citation type="journal article" date="2024" name="Ann. Entomol. Soc. Am.">
        <title>Genomic analyses of the southern and eastern yellowjacket wasps (Hymenoptera: Vespidae) reveal evolutionary signatures of social life.</title>
        <authorList>
            <person name="Catto M.A."/>
            <person name="Caine P.B."/>
            <person name="Orr S.E."/>
            <person name="Hunt B.G."/>
            <person name="Goodisman M.A.D."/>
        </authorList>
    </citation>
    <scope>NUCLEOTIDE SEQUENCE [LARGE SCALE GENOMIC DNA]</scope>
    <source>
        <strain evidence="2">233</strain>
        <tissue evidence="2">Head and thorax</tissue>
    </source>
</reference>
<accession>A0ABD1ZX90</accession>
<evidence type="ECO:0000256" key="1">
    <source>
        <dbReference type="SAM" id="MobiDB-lite"/>
    </source>
</evidence>
<dbReference type="AlphaFoldDB" id="A0ABD1ZX90"/>
<evidence type="ECO:0000313" key="3">
    <source>
        <dbReference type="Proteomes" id="UP001607302"/>
    </source>
</evidence>
<feature type="region of interest" description="Disordered" evidence="1">
    <location>
        <begin position="44"/>
        <end position="81"/>
    </location>
</feature>
<feature type="compositionally biased region" description="Gly residues" evidence="1">
    <location>
        <begin position="45"/>
        <end position="65"/>
    </location>
</feature>
<name>A0ABD1ZX90_VESSQ</name>
<keyword evidence="3" id="KW-1185">Reference proteome</keyword>
<proteinExistence type="predicted"/>
<comment type="caution">
    <text evidence="2">The sequence shown here is derived from an EMBL/GenBank/DDBJ whole genome shotgun (WGS) entry which is preliminary data.</text>
</comment>